<sequence>MAQIHGHTAFGAADITLSWVVADLAVGTQLVSSTKGVHTVLAVALGGARNERRATALTGTEFTESLHGMGLNLAPFSLIGHDTAHEEGSKSKDTSAHLDEDMN</sequence>
<reference evidence="3" key="1">
    <citation type="journal article" date="2012" name="MBio">
        <title>Comparative genome analysis of Trichophyton rubrum and related dermatophytes reveals candidate genes involved in infection.</title>
        <authorList>
            <person name="Martinez D.A."/>
            <person name="Oliver B.G."/>
            <person name="Graeser Y."/>
            <person name="Goldberg J.M."/>
            <person name="Li W."/>
            <person name="Martinez-Rossi N.M."/>
            <person name="Monod M."/>
            <person name="Shelest E."/>
            <person name="Barton R.C."/>
            <person name="Birch E."/>
            <person name="Brakhage A.A."/>
            <person name="Chen Z."/>
            <person name="Gurr S.J."/>
            <person name="Heiman D."/>
            <person name="Heitman J."/>
            <person name="Kosti I."/>
            <person name="Rossi A."/>
            <person name="Saif S."/>
            <person name="Samalova M."/>
            <person name="Saunders C.W."/>
            <person name="Shea T."/>
            <person name="Summerbell R.C."/>
            <person name="Xu J."/>
            <person name="Young S."/>
            <person name="Zeng Q."/>
            <person name="Birren B.W."/>
            <person name="Cuomo C.A."/>
            <person name="White T.C."/>
        </authorList>
    </citation>
    <scope>NUCLEOTIDE SEQUENCE [LARGE SCALE GENOMIC DNA]</scope>
    <source>
        <strain evidence="3">ATCC MYA-4607 / CBS 118892</strain>
    </source>
</reference>
<evidence type="ECO:0000313" key="3">
    <source>
        <dbReference type="Proteomes" id="UP000008864"/>
    </source>
</evidence>
<dbReference type="AlphaFoldDB" id="A0A080WI74"/>
<evidence type="ECO:0000313" key="2">
    <source>
        <dbReference type="EMBL" id="KFL61094.1"/>
    </source>
</evidence>
<dbReference type="Proteomes" id="UP000008864">
    <property type="component" value="Unassembled WGS sequence"/>
</dbReference>
<protein>
    <submittedName>
        <fullName evidence="2">Uncharacterized protein</fullName>
    </submittedName>
</protein>
<accession>A0A080WI74</accession>
<dbReference type="HOGENOM" id="CLU_2265624_0_0_1"/>
<dbReference type="InParanoid" id="A0A080WI74"/>
<keyword evidence="3" id="KW-1185">Reference proteome</keyword>
<dbReference type="RefSeq" id="XP_047605855.1">
    <property type="nucleotide sequence ID" value="XM_047750987.1"/>
</dbReference>
<gene>
    <name evidence="2" type="ORF">TERG_11951</name>
</gene>
<proteinExistence type="predicted"/>
<organism evidence="2 3">
    <name type="scientific">Trichophyton rubrum (strain ATCC MYA-4607 / CBS 118892)</name>
    <name type="common">Athlete's foot fungus</name>
    <dbReference type="NCBI Taxonomy" id="559305"/>
    <lineage>
        <taxon>Eukaryota</taxon>
        <taxon>Fungi</taxon>
        <taxon>Dikarya</taxon>
        <taxon>Ascomycota</taxon>
        <taxon>Pezizomycotina</taxon>
        <taxon>Eurotiomycetes</taxon>
        <taxon>Eurotiomycetidae</taxon>
        <taxon>Onygenales</taxon>
        <taxon>Arthrodermataceae</taxon>
        <taxon>Trichophyton</taxon>
    </lineage>
</organism>
<name>A0A080WI74_TRIRC</name>
<feature type="region of interest" description="Disordered" evidence="1">
    <location>
        <begin position="82"/>
        <end position="103"/>
    </location>
</feature>
<evidence type="ECO:0000256" key="1">
    <source>
        <dbReference type="SAM" id="MobiDB-lite"/>
    </source>
</evidence>
<dbReference type="GeneID" id="71777286"/>
<dbReference type="EMBL" id="GG700650">
    <property type="protein sequence ID" value="KFL61094.1"/>
    <property type="molecule type" value="Genomic_DNA"/>
</dbReference>
<dbReference type="VEuPathDB" id="FungiDB:TERG_11951"/>